<evidence type="ECO:0000313" key="2">
    <source>
        <dbReference type="Proteomes" id="UP001489902"/>
    </source>
</evidence>
<organism evidence="1 2">
    <name type="scientific">Fusarium acuminatum</name>
    <dbReference type="NCBI Taxonomy" id="5515"/>
    <lineage>
        <taxon>Eukaryota</taxon>
        <taxon>Fungi</taxon>
        <taxon>Dikarya</taxon>
        <taxon>Ascomycota</taxon>
        <taxon>Pezizomycotina</taxon>
        <taxon>Sordariomycetes</taxon>
        <taxon>Hypocreomycetidae</taxon>
        <taxon>Hypocreales</taxon>
        <taxon>Nectriaceae</taxon>
        <taxon>Fusarium</taxon>
        <taxon>Fusarium tricinctum species complex</taxon>
    </lineage>
</organism>
<sequence>MLNSNPKLAGEPGKDEETFSTSEFKALAVSCSNLFRYARPMYYLADNSTAFRLALERGDIDAIKRCAQFDAAPDTKWKLSQPCKCPADDKHKHHRPIDILLESVAIGCIPIDKCVEILRWLLENGYEANEQADQLWRRVTNHCDHMPELVVTLLNDSTGQASAKGIFDMIQLLRSHGHCLPFQLNELQYLPINPSRTEPQTLIRKPLDVALRSHCPTEFFEVVFQEYQNRQIDVKVWHSHPCPELKRWAGRCPGFLRSTRWGFQSTNVGDLIWGLFQDLADPMTPWKETYHGEAADIFERKIKLLVEHQFIESYEETLLQGVLQALRDIAESAKIQGGIVPDRDGEVWSRPCDSIRPHATNEDIRAFHAKRDTLTGHENTEKTHRFIVEGKWDPYDLWFRYELQKPRVRDFYCHPWTSQPHFSLWRGPRNGIFVDTEWDAIVGFVAAVDRFWEKDKSDEKRAIQEASTGPFFIVDEYLDDICWTP</sequence>
<name>A0ABZ2WFJ3_9HYPO</name>
<dbReference type="Proteomes" id="UP001489902">
    <property type="component" value="Chromosome 1"/>
</dbReference>
<keyword evidence="2" id="KW-1185">Reference proteome</keyword>
<evidence type="ECO:0000313" key="1">
    <source>
        <dbReference type="EMBL" id="WZH39216.1"/>
    </source>
</evidence>
<evidence type="ECO:0008006" key="3">
    <source>
        <dbReference type="Google" id="ProtNLM"/>
    </source>
</evidence>
<accession>A0ABZ2WFJ3</accession>
<proteinExistence type="predicted"/>
<protein>
    <recommendedName>
        <fullName evidence="3">Ankyrin repeat protein</fullName>
    </recommendedName>
</protein>
<reference evidence="1 2" key="1">
    <citation type="submission" date="2024-04" db="EMBL/GenBank/DDBJ databases">
        <title>Complete genome sequence of Fusarium acuminatum.</title>
        <authorList>
            <person name="Lan B."/>
        </authorList>
    </citation>
    <scope>NUCLEOTIDE SEQUENCE [LARGE SCALE GENOMIC DNA]</scope>
    <source>
        <strain evidence="1">1A</strain>
    </source>
</reference>
<dbReference type="EMBL" id="CP151260">
    <property type="protein sequence ID" value="WZH39216.1"/>
    <property type="molecule type" value="Genomic_DNA"/>
</dbReference>
<gene>
    <name evidence="1" type="ORF">QYS62_000124</name>
</gene>